<name>A0A6A3B9Y9_HIBSY</name>
<dbReference type="SUPFAM" id="SSF54160">
    <property type="entry name" value="Chromo domain-like"/>
    <property type="match status" value="1"/>
</dbReference>
<sequence length="344" mass="39304">MNRYNKPVTQLLVRWVNLNASHDTWEYYTVSRAQFPTFDPRGQGSCRGGGIVTVREEEVRREGRELGIIEEEIGIWSKSIEKIGMGRHIRRHMRSIVIEMPNVRFEESIVLDTKLTLGMLERDEDLLLFQELHKREKSRIATLLQPVSDEFEPTQGNFALYRISSGKKGCGYQFFSDNDKNDYNWLKTPPATPLFPSLEMEAKAAQPVVQRELPIIQPLSRFAGHGHKDSANSMPNPKPTSLKLNPPTYNGPSTQLGPESRRSKEGSQRTQILGSKMVERVMNARKSISIDESQRDAAKQKLRGETTGFARTKHLQTEIKRDSTQLGNFHRRRGQDQTRGMGKI</sequence>
<dbReference type="PANTHER" id="PTHR31949:SF6">
    <property type="entry name" value="DUF4005 DOMAIN-CONTAINING PROTEIN"/>
    <property type="match status" value="1"/>
</dbReference>
<keyword evidence="3" id="KW-1185">Reference proteome</keyword>
<proteinExistence type="predicted"/>
<comment type="caution">
    <text evidence="2">The sequence shown here is derived from an EMBL/GenBank/DDBJ whole genome shotgun (WGS) entry which is preliminary data.</text>
</comment>
<dbReference type="PANTHER" id="PTHR31949">
    <property type="entry name" value="GASTRIC MUCIN-LIKE PROTEIN"/>
    <property type="match status" value="1"/>
</dbReference>
<feature type="region of interest" description="Disordered" evidence="1">
    <location>
        <begin position="222"/>
        <end position="272"/>
    </location>
</feature>
<dbReference type="EMBL" id="VEPZ02000875">
    <property type="protein sequence ID" value="KAE8713834.1"/>
    <property type="molecule type" value="Genomic_DNA"/>
</dbReference>
<protein>
    <submittedName>
        <fullName evidence="2">Uncharacterized protein</fullName>
    </submittedName>
</protein>
<dbReference type="GO" id="GO:0055028">
    <property type="term" value="C:cortical microtubule"/>
    <property type="evidence" value="ECO:0007669"/>
    <property type="project" value="TreeGrafter"/>
</dbReference>
<reference evidence="2" key="1">
    <citation type="submission" date="2019-09" db="EMBL/GenBank/DDBJ databases">
        <title>Draft genome information of white flower Hibiscus syriacus.</title>
        <authorList>
            <person name="Kim Y.-M."/>
        </authorList>
    </citation>
    <scope>NUCLEOTIDE SEQUENCE [LARGE SCALE GENOMIC DNA]</scope>
    <source>
        <strain evidence="2">YM2019G1</strain>
    </source>
</reference>
<evidence type="ECO:0000256" key="1">
    <source>
        <dbReference type="SAM" id="MobiDB-lite"/>
    </source>
</evidence>
<evidence type="ECO:0000313" key="2">
    <source>
        <dbReference type="EMBL" id="KAE8713834.1"/>
    </source>
</evidence>
<gene>
    <name evidence="2" type="ORF">F3Y22_tig00110204pilonHSYRG00051</name>
</gene>
<dbReference type="InterPro" id="IPR016197">
    <property type="entry name" value="Chromo-like_dom_sf"/>
</dbReference>
<dbReference type="Proteomes" id="UP000436088">
    <property type="component" value="Unassembled WGS sequence"/>
</dbReference>
<accession>A0A6A3B9Y9</accession>
<dbReference type="AlphaFoldDB" id="A0A6A3B9Y9"/>
<organism evidence="2 3">
    <name type="scientific">Hibiscus syriacus</name>
    <name type="common">Rose of Sharon</name>
    <dbReference type="NCBI Taxonomy" id="106335"/>
    <lineage>
        <taxon>Eukaryota</taxon>
        <taxon>Viridiplantae</taxon>
        <taxon>Streptophyta</taxon>
        <taxon>Embryophyta</taxon>
        <taxon>Tracheophyta</taxon>
        <taxon>Spermatophyta</taxon>
        <taxon>Magnoliopsida</taxon>
        <taxon>eudicotyledons</taxon>
        <taxon>Gunneridae</taxon>
        <taxon>Pentapetalae</taxon>
        <taxon>rosids</taxon>
        <taxon>malvids</taxon>
        <taxon>Malvales</taxon>
        <taxon>Malvaceae</taxon>
        <taxon>Malvoideae</taxon>
        <taxon>Hibiscus</taxon>
    </lineage>
</organism>
<feature type="compositionally biased region" description="Polar residues" evidence="1">
    <location>
        <begin position="247"/>
        <end position="257"/>
    </location>
</feature>
<dbReference type="GO" id="GO:0043622">
    <property type="term" value="P:cortical microtubule organization"/>
    <property type="evidence" value="ECO:0007669"/>
    <property type="project" value="TreeGrafter"/>
</dbReference>
<evidence type="ECO:0000313" key="3">
    <source>
        <dbReference type="Proteomes" id="UP000436088"/>
    </source>
</evidence>